<dbReference type="CDD" id="cd18795">
    <property type="entry name" value="SF2_C_Ski2"/>
    <property type="match status" value="1"/>
</dbReference>
<comment type="catalytic activity">
    <reaction evidence="8">
        <text>Couples ATP hydrolysis with the unwinding of duplex DNA by translocating in the 3'-5' direction.</text>
        <dbReference type="EC" id="5.6.2.4"/>
    </reaction>
</comment>
<feature type="region of interest" description="Disordered" evidence="11">
    <location>
        <begin position="268"/>
        <end position="388"/>
    </location>
</feature>
<comment type="caution">
    <text evidence="14">The sequence shown here is derived from an EMBL/GenBank/DDBJ whole genome shotgun (WGS) entry which is preliminary data.</text>
</comment>
<dbReference type="GO" id="GO:0043138">
    <property type="term" value="F:3'-5' DNA helicase activity"/>
    <property type="evidence" value="ECO:0007669"/>
    <property type="project" value="UniProtKB-EC"/>
</dbReference>
<dbReference type="InterPro" id="IPR014001">
    <property type="entry name" value="Helicase_ATP-bd"/>
</dbReference>
<keyword evidence="5" id="KW-0067">ATP-binding</keyword>
<feature type="compositionally biased region" description="Basic and acidic residues" evidence="11">
    <location>
        <begin position="1481"/>
        <end position="1495"/>
    </location>
</feature>
<feature type="compositionally biased region" description="Low complexity" evidence="11">
    <location>
        <begin position="1700"/>
        <end position="1710"/>
    </location>
</feature>
<gene>
    <name evidence="14" type="ORF">CYCCA115_LOCUS2124</name>
</gene>
<feature type="compositionally biased region" description="Polar residues" evidence="11">
    <location>
        <begin position="337"/>
        <end position="347"/>
    </location>
</feature>
<dbReference type="InterPro" id="IPR027417">
    <property type="entry name" value="P-loop_NTPase"/>
</dbReference>
<comment type="catalytic activity">
    <reaction evidence="10">
        <text>ATP + H2O = ADP + phosphate + H(+)</text>
        <dbReference type="Rhea" id="RHEA:13065"/>
        <dbReference type="ChEBI" id="CHEBI:15377"/>
        <dbReference type="ChEBI" id="CHEBI:15378"/>
        <dbReference type="ChEBI" id="CHEBI:30616"/>
        <dbReference type="ChEBI" id="CHEBI:43474"/>
        <dbReference type="ChEBI" id="CHEBI:456216"/>
        <dbReference type="EC" id="5.6.2.4"/>
    </reaction>
</comment>
<dbReference type="Gene3D" id="3.40.50.300">
    <property type="entry name" value="P-loop containing nucleotide triphosphate hydrolases"/>
    <property type="match status" value="2"/>
</dbReference>
<feature type="domain" description="Helicase C-terminal" evidence="13">
    <location>
        <begin position="719"/>
        <end position="912"/>
    </location>
</feature>
<evidence type="ECO:0000256" key="9">
    <source>
        <dbReference type="ARBA" id="ARBA00034808"/>
    </source>
</evidence>
<keyword evidence="15" id="KW-1185">Reference proteome</keyword>
<evidence type="ECO:0000313" key="14">
    <source>
        <dbReference type="EMBL" id="CAJ1930861.1"/>
    </source>
</evidence>
<feature type="region of interest" description="Disordered" evidence="11">
    <location>
        <begin position="1449"/>
        <end position="1495"/>
    </location>
</feature>
<dbReference type="SUPFAM" id="SSF158702">
    <property type="entry name" value="Sec63 N-terminal domain-like"/>
    <property type="match status" value="1"/>
</dbReference>
<dbReference type="SMART" id="SM00487">
    <property type="entry name" value="DEXDc"/>
    <property type="match status" value="1"/>
</dbReference>
<dbReference type="InterPro" id="IPR036388">
    <property type="entry name" value="WH-like_DNA-bd_sf"/>
</dbReference>
<dbReference type="SMART" id="SM00973">
    <property type="entry name" value="Sec63"/>
    <property type="match status" value="1"/>
</dbReference>
<evidence type="ECO:0000256" key="10">
    <source>
        <dbReference type="ARBA" id="ARBA00048988"/>
    </source>
</evidence>
<feature type="region of interest" description="Disordered" evidence="11">
    <location>
        <begin position="27"/>
        <end position="55"/>
    </location>
</feature>
<sequence length="1740" mass="193524">MLDPFADDSSSTNEEIQRLWEKLDTMESSGQLEREEHQCHREVSTPPPFAEMSSQITPMVVTTDSKAKQKVVGEQQQQQSLEKMPKLPPFYQTLSLDSSSSSSSSLPIVLNKDKKEPKKEIRATDGHHKNEKGERSQQNQKAQVLSKMPTNYTVTNCEPKSGDSDSSTTTSSDSSSSSSSASSSSSSSEEIPARVAVKSEPPMTVEVHSESTGTMIHSPLSMPQFGTQSPAPIKARSVKMETKSTAIENITSRKSMVASTNGDNKLAIIKNPYMSRKKQTKDDQKSKSSKLITSTASLPRSQSSSPFFKETVLASKQQRGEIKVAAPSITNKENKIPNKNTAKDATNSASTSESDSSSSPSSSPPKRANPIDSLEKVNQLNRGPDPLDVMIQDYQPEAEPSPEIDPSLLAPPRYKEKPRPVLHQFSLENRPLQSRTKVSVATLFPAPMNQLWRNKFKDFNHLQSEVANMLCHSDDNMVVSAPTGAGKTAIFEMALARFISRDLQFHRPFTNGPPSMSKHRKVVYFSPSKALCEERYEDWSQRLSQLQLGIEVSMITGDAEPGRSYHDLANAHLILTTPEKWDSILRRWTEHFFLVASVKLLLLDEVHLLGDPSRGFCLEAVITRMKHIHSVSQKVQISQAGLSSTSYKNTSPEAISACLRIIAVSATLPNILDVAEFLGANEAFSFDESYRPVPLETRVVGLGYIGKNEYRFWTNLDEQIPHLIARYADRKPTLIFCHTKKETESLAKHLISKNFGNNSNTSAAPPGSVQYCLDSGVAYHHAGVQASERRSIERAFANKTLQCLCATSTLAVGVNLPAHLVIIKGTRTWRGGGAGYQEIDSRSLLQMIGRAGRPGLDTSGTAIIMTDNASKLKYESLARGLGSADSQMIPKLIDVVNTEISQRVIQNIDDAVRWLKTTFLFACLKGNPPRFGVDLQSQTLDDFILSQCSHAIESLCKCGLVGGTDNIIPLAGSHIMSQSMVPFESMKMIAALPFDATQCQVLRMLSSMEDLHVPVRRLEKKPLNACHKSEAIRYKLEGPLSKVRIQDPSEKAFVLLQAYIAHEEFENYTLRQEMSTLADTAQCVLMAAQEHSTRGSMHGQVALQCLKLRRSLQLCLWGESSGVLNQIQDIGQKCTAQLKMNGIVSFEQAMAATEDHIERASGRPKPFGKRLHTIISKILQEKLTMTAEIEYTRESNIPASVQCHLRFPSQVPYNSNSEKAKVNYTLLSYTDRPGSMLFFQDGITGPGSYRFSCPTNFGKIFLHLFSSVVGLDANCILGGNQKAQPSTFVPSSKKVPPKSIMASGKKQQQKKMQDFSSSQTSKTSRVKDSRNHGKARNSPFPPHSNGSGRSQGRAPLGSKTSPKVARNEAMRRGTKAATPPTQMLPKGSIRVLQNTGGYIQNPCSQNVPDKIDRCHPEDDFIIQVPLVPSIIRDSRRHAAVVPPLIHGRVLQEDKSNKRSMPPPWHQTKRKQQRSQQRAFASKRDNPFAHFQHDPNDAESYLEGLSLQSQSPRRFQNSLIPQSRLDHLQQHSNQVNRPPRQTKTWGFGRHRMDRRRRNNGVGKPFSNQELLRIKADESQAQFAARRWSHPNREVDSIEYVGAPIVNNSYSNFEHSQTAHDTSWLHDHRPPMFEQPFDPRFQPSIAQPEAFTVPITQTYQGFVQEEVSGSDMTWGSPNDPSPGSSCESTHQYSHLPNQQLAQSSQIVPPSQSSVQIIPISQLNQRGWSQQADEESQFREVFF</sequence>
<dbReference type="Gene3D" id="1.10.3380.10">
    <property type="entry name" value="Sec63 N-terminal domain-like domain"/>
    <property type="match status" value="1"/>
</dbReference>
<dbReference type="InterPro" id="IPR052247">
    <property type="entry name" value="Meiotic_Crossover_Helicase"/>
</dbReference>
<keyword evidence="6" id="KW-0413">Isomerase</keyword>
<dbReference type="GO" id="GO:0003676">
    <property type="term" value="F:nucleic acid binding"/>
    <property type="evidence" value="ECO:0007669"/>
    <property type="project" value="InterPro"/>
</dbReference>
<dbReference type="Pfam" id="PF00270">
    <property type="entry name" value="DEAD"/>
    <property type="match status" value="1"/>
</dbReference>
<keyword evidence="2" id="KW-0547">Nucleotide-binding</keyword>
<evidence type="ECO:0000256" key="7">
    <source>
        <dbReference type="ARBA" id="ARBA00023254"/>
    </source>
</evidence>
<dbReference type="GO" id="GO:0016787">
    <property type="term" value="F:hydrolase activity"/>
    <property type="evidence" value="ECO:0007669"/>
    <property type="project" value="UniProtKB-KW"/>
</dbReference>
<feature type="compositionally biased region" description="Low complexity" evidence="11">
    <location>
        <begin position="348"/>
        <end position="365"/>
    </location>
</feature>
<evidence type="ECO:0000256" key="4">
    <source>
        <dbReference type="ARBA" id="ARBA00022806"/>
    </source>
</evidence>
<evidence type="ECO:0000256" key="6">
    <source>
        <dbReference type="ARBA" id="ARBA00023235"/>
    </source>
</evidence>
<dbReference type="Proteomes" id="UP001295423">
    <property type="component" value="Unassembled WGS sequence"/>
</dbReference>
<dbReference type="EMBL" id="CAKOGP040000113">
    <property type="protein sequence ID" value="CAJ1930861.1"/>
    <property type="molecule type" value="Genomic_DNA"/>
</dbReference>
<dbReference type="Pfam" id="PF00271">
    <property type="entry name" value="Helicase_C"/>
    <property type="match status" value="1"/>
</dbReference>
<feature type="compositionally biased region" description="Basic and acidic residues" evidence="11">
    <location>
        <begin position="32"/>
        <end position="43"/>
    </location>
</feature>
<dbReference type="PANTHER" id="PTHR47835">
    <property type="entry name" value="HFM1, ATP DEPENDENT DNA HELICASE HOMOLOG"/>
    <property type="match status" value="1"/>
</dbReference>
<dbReference type="InterPro" id="IPR011545">
    <property type="entry name" value="DEAD/DEAH_box_helicase_dom"/>
</dbReference>
<evidence type="ECO:0000259" key="12">
    <source>
        <dbReference type="PROSITE" id="PS51192"/>
    </source>
</evidence>
<feature type="compositionally biased region" description="Low complexity" evidence="11">
    <location>
        <begin position="94"/>
        <end position="106"/>
    </location>
</feature>
<evidence type="ECO:0000256" key="2">
    <source>
        <dbReference type="ARBA" id="ARBA00022741"/>
    </source>
</evidence>
<dbReference type="Pfam" id="PF02889">
    <property type="entry name" value="Sec63"/>
    <property type="match status" value="1"/>
</dbReference>
<feature type="compositionally biased region" description="Basic and acidic residues" evidence="11">
    <location>
        <begin position="111"/>
        <end position="135"/>
    </location>
</feature>
<dbReference type="GO" id="GO:0051321">
    <property type="term" value="P:meiotic cell cycle"/>
    <property type="evidence" value="ECO:0007669"/>
    <property type="project" value="UniProtKB-KW"/>
</dbReference>
<evidence type="ECO:0000259" key="13">
    <source>
        <dbReference type="PROSITE" id="PS51194"/>
    </source>
</evidence>
<feature type="domain" description="Helicase ATP-binding" evidence="12">
    <location>
        <begin position="468"/>
        <end position="686"/>
    </location>
</feature>
<dbReference type="PANTHER" id="PTHR47835:SF3">
    <property type="entry name" value="HELICASE FOR MEIOSIS 1"/>
    <property type="match status" value="1"/>
</dbReference>
<dbReference type="PROSITE" id="PS51192">
    <property type="entry name" value="HELICASE_ATP_BIND_1"/>
    <property type="match status" value="1"/>
</dbReference>
<dbReference type="InterPro" id="IPR001650">
    <property type="entry name" value="Helicase_C-like"/>
</dbReference>
<evidence type="ECO:0000313" key="15">
    <source>
        <dbReference type="Proteomes" id="UP001295423"/>
    </source>
</evidence>
<accession>A0AAD2CIZ6</accession>
<name>A0AAD2CIZ6_9STRA</name>
<dbReference type="Gene3D" id="1.10.10.10">
    <property type="entry name" value="Winged helix-like DNA-binding domain superfamily/Winged helix DNA-binding domain"/>
    <property type="match status" value="1"/>
</dbReference>
<evidence type="ECO:0000256" key="1">
    <source>
        <dbReference type="ARBA" id="ARBA00010140"/>
    </source>
</evidence>
<keyword evidence="7" id="KW-0469">Meiosis</keyword>
<dbReference type="PROSITE" id="PS51194">
    <property type="entry name" value="HELICASE_CTER"/>
    <property type="match status" value="1"/>
</dbReference>
<dbReference type="InterPro" id="IPR057842">
    <property type="entry name" value="WH_MER3"/>
</dbReference>
<comment type="similarity">
    <text evidence="1">Belongs to the helicase family. SKI2 subfamily.</text>
</comment>
<dbReference type="InterPro" id="IPR004179">
    <property type="entry name" value="Sec63-dom"/>
</dbReference>
<proteinExistence type="inferred from homology"/>
<feature type="compositionally biased region" description="Low complexity" evidence="11">
    <location>
        <begin position="164"/>
        <end position="188"/>
    </location>
</feature>
<dbReference type="GO" id="GO:0005524">
    <property type="term" value="F:ATP binding"/>
    <property type="evidence" value="ECO:0007669"/>
    <property type="project" value="UniProtKB-KW"/>
</dbReference>
<feature type="compositionally biased region" description="Polar residues" evidence="11">
    <location>
        <begin position="1668"/>
        <end position="1699"/>
    </location>
</feature>
<feature type="compositionally biased region" description="Polar residues" evidence="11">
    <location>
        <begin position="291"/>
        <end position="306"/>
    </location>
</feature>
<dbReference type="SUPFAM" id="SSF52540">
    <property type="entry name" value="P-loop containing nucleoside triphosphate hydrolases"/>
    <property type="match status" value="1"/>
</dbReference>
<dbReference type="EC" id="5.6.2.4" evidence="9"/>
<keyword evidence="3" id="KW-0378">Hydrolase</keyword>
<feature type="compositionally biased region" description="Polar residues" evidence="11">
    <location>
        <begin position="1314"/>
        <end position="1323"/>
    </location>
</feature>
<organism evidence="14 15">
    <name type="scientific">Cylindrotheca closterium</name>
    <dbReference type="NCBI Taxonomy" id="2856"/>
    <lineage>
        <taxon>Eukaryota</taxon>
        <taxon>Sar</taxon>
        <taxon>Stramenopiles</taxon>
        <taxon>Ochrophyta</taxon>
        <taxon>Bacillariophyta</taxon>
        <taxon>Bacillariophyceae</taxon>
        <taxon>Bacillariophycidae</taxon>
        <taxon>Bacillariales</taxon>
        <taxon>Bacillariaceae</taxon>
        <taxon>Cylindrotheca</taxon>
    </lineage>
</organism>
<feature type="compositionally biased region" description="Polar residues" evidence="11">
    <location>
        <begin position="136"/>
        <end position="158"/>
    </location>
</feature>
<reference evidence="14" key="1">
    <citation type="submission" date="2023-08" db="EMBL/GenBank/DDBJ databases">
        <authorList>
            <person name="Audoor S."/>
            <person name="Bilcke G."/>
        </authorList>
    </citation>
    <scope>NUCLEOTIDE SEQUENCE</scope>
</reference>
<dbReference type="SMART" id="SM00490">
    <property type="entry name" value="HELICc"/>
    <property type="match status" value="1"/>
</dbReference>
<feature type="region of interest" description="Disordered" evidence="11">
    <location>
        <begin position="1666"/>
        <end position="1710"/>
    </location>
</feature>
<keyword evidence="4" id="KW-0347">Helicase</keyword>
<protein>
    <recommendedName>
        <fullName evidence="9">DNA 3'-5' helicase</fullName>
        <ecNumber evidence="9">5.6.2.4</ecNumber>
    </recommendedName>
</protein>
<evidence type="ECO:0000256" key="5">
    <source>
        <dbReference type="ARBA" id="ARBA00022840"/>
    </source>
</evidence>
<evidence type="ECO:0000256" key="8">
    <source>
        <dbReference type="ARBA" id="ARBA00034617"/>
    </source>
</evidence>
<dbReference type="Pfam" id="PF23445">
    <property type="entry name" value="WHD_SNRNP200"/>
    <property type="match status" value="1"/>
</dbReference>
<evidence type="ECO:0000256" key="11">
    <source>
        <dbReference type="SAM" id="MobiDB-lite"/>
    </source>
</evidence>
<feature type="region of interest" description="Disordered" evidence="11">
    <location>
        <begin position="1282"/>
        <end position="1386"/>
    </location>
</feature>
<feature type="region of interest" description="Disordered" evidence="11">
    <location>
        <begin position="67"/>
        <end position="246"/>
    </location>
</feature>
<evidence type="ECO:0000256" key="3">
    <source>
        <dbReference type="ARBA" id="ARBA00022801"/>
    </source>
</evidence>